<keyword evidence="1" id="KW-0812">Transmembrane</keyword>
<sequence length="36" mass="4142">MSERLIILSPSLLYLVLIYLLRSLRSCKTIYQPSAS</sequence>
<proteinExistence type="predicted"/>
<dbReference type="Proteomes" id="UP000228934">
    <property type="component" value="Unassembled WGS sequence"/>
</dbReference>
<keyword evidence="1" id="KW-0472">Membrane</keyword>
<dbReference type="EMBL" id="KV928247">
    <property type="protein sequence ID" value="PIO34474.1"/>
    <property type="molecule type" value="Genomic_DNA"/>
</dbReference>
<accession>A0A2G9S2Z7</accession>
<dbReference type="AlphaFoldDB" id="A0A2G9S2Z7"/>
<evidence type="ECO:0000313" key="2">
    <source>
        <dbReference type="EMBL" id="PIO34474.1"/>
    </source>
</evidence>
<name>A0A2G9S2Z7_AQUCT</name>
<reference evidence="3" key="1">
    <citation type="journal article" date="2017" name="Nat. Commun.">
        <title>The North American bullfrog draft genome provides insight into hormonal regulation of long noncoding RNA.</title>
        <authorList>
            <person name="Hammond S.A."/>
            <person name="Warren R.L."/>
            <person name="Vandervalk B.P."/>
            <person name="Kucuk E."/>
            <person name="Khan H."/>
            <person name="Gibb E.A."/>
            <person name="Pandoh P."/>
            <person name="Kirk H."/>
            <person name="Zhao Y."/>
            <person name="Jones M."/>
            <person name="Mungall A.J."/>
            <person name="Coope R."/>
            <person name="Pleasance S."/>
            <person name="Moore R.A."/>
            <person name="Holt R.A."/>
            <person name="Round J.M."/>
            <person name="Ohora S."/>
            <person name="Walle B.V."/>
            <person name="Veldhoen N."/>
            <person name="Helbing C.C."/>
            <person name="Birol I."/>
        </authorList>
    </citation>
    <scope>NUCLEOTIDE SEQUENCE [LARGE SCALE GENOMIC DNA]</scope>
</reference>
<gene>
    <name evidence="2" type="ORF">AB205_0222110</name>
</gene>
<feature type="transmembrane region" description="Helical" evidence="1">
    <location>
        <begin position="6"/>
        <end position="24"/>
    </location>
</feature>
<evidence type="ECO:0000256" key="1">
    <source>
        <dbReference type="SAM" id="Phobius"/>
    </source>
</evidence>
<keyword evidence="1" id="KW-1133">Transmembrane helix</keyword>
<keyword evidence="3" id="KW-1185">Reference proteome</keyword>
<evidence type="ECO:0000313" key="3">
    <source>
        <dbReference type="Proteomes" id="UP000228934"/>
    </source>
</evidence>
<organism evidence="2 3">
    <name type="scientific">Aquarana catesbeiana</name>
    <name type="common">American bullfrog</name>
    <name type="synonym">Rana catesbeiana</name>
    <dbReference type="NCBI Taxonomy" id="8400"/>
    <lineage>
        <taxon>Eukaryota</taxon>
        <taxon>Metazoa</taxon>
        <taxon>Chordata</taxon>
        <taxon>Craniata</taxon>
        <taxon>Vertebrata</taxon>
        <taxon>Euteleostomi</taxon>
        <taxon>Amphibia</taxon>
        <taxon>Batrachia</taxon>
        <taxon>Anura</taxon>
        <taxon>Neobatrachia</taxon>
        <taxon>Ranoidea</taxon>
        <taxon>Ranidae</taxon>
        <taxon>Aquarana</taxon>
    </lineage>
</organism>
<protein>
    <submittedName>
        <fullName evidence="2">Uncharacterized protein</fullName>
    </submittedName>
</protein>